<dbReference type="AlphaFoldDB" id="X1U3T2"/>
<accession>X1U3T2</accession>
<organism evidence="1">
    <name type="scientific">marine sediment metagenome</name>
    <dbReference type="NCBI Taxonomy" id="412755"/>
    <lineage>
        <taxon>unclassified sequences</taxon>
        <taxon>metagenomes</taxon>
        <taxon>ecological metagenomes</taxon>
    </lineage>
</organism>
<gene>
    <name evidence="1" type="ORF">S12H4_32941</name>
</gene>
<name>X1U3T2_9ZZZZ</name>
<dbReference type="EMBL" id="BARW01019364">
    <property type="protein sequence ID" value="GAI94450.1"/>
    <property type="molecule type" value="Genomic_DNA"/>
</dbReference>
<reference evidence="1" key="1">
    <citation type="journal article" date="2014" name="Front. Microbiol.">
        <title>High frequency of phylogenetically diverse reductive dehalogenase-homologous genes in deep subseafloor sedimentary metagenomes.</title>
        <authorList>
            <person name="Kawai M."/>
            <person name="Futagami T."/>
            <person name="Toyoda A."/>
            <person name="Takaki Y."/>
            <person name="Nishi S."/>
            <person name="Hori S."/>
            <person name="Arai W."/>
            <person name="Tsubouchi T."/>
            <person name="Morono Y."/>
            <person name="Uchiyama I."/>
            <person name="Ito T."/>
            <person name="Fujiyama A."/>
            <person name="Inagaki F."/>
            <person name="Takami H."/>
        </authorList>
    </citation>
    <scope>NUCLEOTIDE SEQUENCE</scope>
    <source>
        <strain evidence="1">Expedition CK06-06</strain>
    </source>
</reference>
<proteinExistence type="predicted"/>
<protein>
    <submittedName>
        <fullName evidence="1">Uncharacterized protein</fullName>
    </submittedName>
</protein>
<feature type="non-terminal residue" evidence="1">
    <location>
        <position position="142"/>
    </location>
</feature>
<sequence length="142" mass="16030">MFKVNSELLNKESFQKMLISMPGIVLAAEEADRFIDYVYDQSVLKNNARQIKMDKASKNIRAMGLGAGKFLHPAATFSTSDYKEQLSHNLIVLTAKEVRGCAVIHDDDIEDNIEGDAFMDHIMKMVTKQIANELDEAYWIGD</sequence>
<comment type="caution">
    <text evidence="1">The sequence shown here is derived from an EMBL/GenBank/DDBJ whole genome shotgun (WGS) entry which is preliminary data.</text>
</comment>
<evidence type="ECO:0000313" key="1">
    <source>
        <dbReference type="EMBL" id="GAI94450.1"/>
    </source>
</evidence>